<gene>
    <name evidence="2" type="ORF">HQN59_18620</name>
</gene>
<evidence type="ECO:0000313" key="2">
    <source>
        <dbReference type="EMBL" id="NUZ07781.1"/>
    </source>
</evidence>
<reference evidence="2 3" key="1">
    <citation type="submission" date="2020-06" db="EMBL/GenBank/DDBJ databases">
        <title>Schlegella sp. ID0723 isolated from air conditioner.</title>
        <authorList>
            <person name="Kim D.Y."/>
            <person name="Kim D.-U."/>
        </authorList>
    </citation>
    <scope>NUCLEOTIDE SEQUENCE [LARGE SCALE GENOMIC DNA]</scope>
    <source>
        <strain evidence="2 3">ID0723</strain>
    </source>
</reference>
<name>A0A7Y6NR62_9BURK</name>
<organism evidence="2 3">
    <name type="scientific">Piscinibacter koreensis</name>
    <dbReference type="NCBI Taxonomy" id="2742824"/>
    <lineage>
        <taxon>Bacteria</taxon>
        <taxon>Pseudomonadati</taxon>
        <taxon>Pseudomonadota</taxon>
        <taxon>Betaproteobacteria</taxon>
        <taxon>Burkholderiales</taxon>
        <taxon>Sphaerotilaceae</taxon>
        <taxon>Piscinibacter</taxon>
    </lineage>
</organism>
<evidence type="ECO:0000256" key="1">
    <source>
        <dbReference type="SAM" id="MobiDB-lite"/>
    </source>
</evidence>
<protein>
    <submittedName>
        <fullName evidence="2">Uncharacterized protein</fullName>
    </submittedName>
</protein>
<feature type="compositionally biased region" description="Polar residues" evidence="1">
    <location>
        <begin position="1"/>
        <end position="15"/>
    </location>
</feature>
<dbReference type="RefSeq" id="WP_176070524.1">
    <property type="nucleotide sequence ID" value="NZ_JABWMJ010000009.1"/>
</dbReference>
<accession>A0A7Y6NR62</accession>
<dbReference type="AlphaFoldDB" id="A0A7Y6NR62"/>
<evidence type="ECO:0000313" key="3">
    <source>
        <dbReference type="Proteomes" id="UP000529637"/>
    </source>
</evidence>
<keyword evidence="3" id="KW-1185">Reference proteome</keyword>
<comment type="caution">
    <text evidence="2">The sequence shown here is derived from an EMBL/GenBank/DDBJ whole genome shotgun (WGS) entry which is preliminary data.</text>
</comment>
<dbReference type="Proteomes" id="UP000529637">
    <property type="component" value="Unassembled WGS sequence"/>
</dbReference>
<dbReference type="EMBL" id="JABWMJ010000009">
    <property type="protein sequence ID" value="NUZ07781.1"/>
    <property type="molecule type" value="Genomic_DNA"/>
</dbReference>
<sequence>MTTRPDASSPNTNASPDRPDTDADATESGSVGQGPGGPSAVTPGVGGGAGGDGGGLDGVTGGPTDVPTGKPAPERR</sequence>
<feature type="compositionally biased region" description="Gly residues" evidence="1">
    <location>
        <begin position="44"/>
        <end position="61"/>
    </location>
</feature>
<feature type="region of interest" description="Disordered" evidence="1">
    <location>
        <begin position="1"/>
        <end position="76"/>
    </location>
</feature>
<proteinExistence type="predicted"/>